<dbReference type="Proteomes" id="UP001066276">
    <property type="component" value="Chromosome 6"/>
</dbReference>
<feature type="region of interest" description="Disordered" evidence="1">
    <location>
        <begin position="20"/>
        <end position="56"/>
    </location>
</feature>
<proteinExistence type="predicted"/>
<dbReference type="AlphaFoldDB" id="A0AAV7QZ71"/>
<organism evidence="2 3">
    <name type="scientific">Pleurodeles waltl</name>
    <name type="common">Iberian ribbed newt</name>
    <dbReference type="NCBI Taxonomy" id="8319"/>
    <lineage>
        <taxon>Eukaryota</taxon>
        <taxon>Metazoa</taxon>
        <taxon>Chordata</taxon>
        <taxon>Craniata</taxon>
        <taxon>Vertebrata</taxon>
        <taxon>Euteleostomi</taxon>
        <taxon>Amphibia</taxon>
        <taxon>Batrachia</taxon>
        <taxon>Caudata</taxon>
        <taxon>Salamandroidea</taxon>
        <taxon>Salamandridae</taxon>
        <taxon>Pleurodelinae</taxon>
        <taxon>Pleurodeles</taxon>
    </lineage>
</organism>
<evidence type="ECO:0000313" key="3">
    <source>
        <dbReference type="Proteomes" id="UP001066276"/>
    </source>
</evidence>
<name>A0AAV7QZ71_PLEWA</name>
<evidence type="ECO:0000256" key="1">
    <source>
        <dbReference type="SAM" id="MobiDB-lite"/>
    </source>
</evidence>
<accession>A0AAV7QZ71</accession>
<dbReference type="EMBL" id="JANPWB010000010">
    <property type="protein sequence ID" value="KAJ1144521.1"/>
    <property type="molecule type" value="Genomic_DNA"/>
</dbReference>
<comment type="caution">
    <text evidence="2">The sequence shown here is derived from an EMBL/GenBank/DDBJ whole genome shotgun (WGS) entry which is preliminary data.</text>
</comment>
<keyword evidence="3" id="KW-1185">Reference proteome</keyword>
<protein>
    <submittedName>
        <fullName evidence="2">Uncharacterized protein</fullName>
    </submittedName>
</protein>
<gene>
    <name evidence="2" type="ORF">NDU88_010819</name>
</gene>
<evidence type="ECO:0000313" key="2">
    <source>
        <dbReference type="EMBL" id="KAJ1144521.1"/>
    </source>
</evidence>
<reference evidence="2" key="1">
    <citation type="journal article" date="2022" name="bioRxiv">
        <title>Sequencing and chromosome-scale assembly of the giantPleurodeles waltlgenome.</title>
        <authorList>
            <person name="Brown T."/>
            <person name="Elewa A."/>
            <person name="Iarovenko S."/>
            <person name="Subramanian E."/>
            <person name="Araus A.J."/>
            <person name="Petzold A."/>
            <person name="Susuki M."/>
            <person name="Suzuki K.-i.T."/>
            <person name="Hayashi T."/>
            <person name="Toyoda A."/>
            <person name="Oliveira C."/>
            <person name="Osipova E."/>
            <person name="Leigh N.D."/>
            <person name="Simon A."/>
            <person name="Yun M.H."/>
        </authorList>
    </citation>
    <scope>NUCLEOTIDE SEQUENCE</scope>
    <source>
        <strain evidence="2">20211129_DDA</strain>
        <tissue evidence="2">Liver</tissue>
    </source>
</reference>
<sequence>MVRLRSADSQACGAVLPYARQPHPLGSPLASAVPQWSGPSPPSQQRASRRCSRPPPIRAPFMGLDANTAAHVAFTAQGRASPTALFSASLMPSKHRQNVYEYCGSPCFNHGTRWSPETG</sequence>